<feature type="region of interest" description="Disordered" evidence="1">
    <location>
        <begin position="1"/>
        <end position="348"/>
    </location>
</feature>
<feature type="compositionally biased region" description="Basic and acidic residues" evidence="1">
    <location>
        <begin position="309"/>
        <end position="333"/>
    </location>
</feature>
<dbReference type="FunCoup" id="E3NT70">
    <property type="interactions" value="437"/>
</dbReference>
<accession>E3NT70</accession>
<sequence>MNQHPNQSHQRPNNTGRGGRNNNRNFNSNLHRGELDFGDFRQNNRDSMSRIDENRFRNQGSRDPNYRDYSPQRNSHGARDQGQSDRWCPYDQDNRRSYSPSRNSDWHPNVFENDGGQRSSRIHYGDYDQGQCNSYSPSWHYGNESSVRTYEDDSRRNNNYHSPPRNQVRCRSPDHYHSNYPSGGFGGPDYYDGQRRFENGNQGSYSPDPNPNWQYDERGRSTRNSWSPPQNWCNQQSIRSLSPQGPSTSRPYDDRSRYHSPSPRYQYDNSPYNQKRRQSQSPQKNHRFHSVEPKVPFSGFQQPVAPLQNERRTESPNLKEREQEKPEDVKKEPEEEEEVEEEPIDEEERRELFAALIREEPKRRIERSNGKWKLSITETCCDPSFLWDKSAELHLYQNIC</sequence>
<dbReference type="EMBL" id="DS270126">
    <property type="protein sequence ID" value="EFO91675.1"/>
    <property type="molecule type" value="Genomic_DNA"/>
</dbReference>
<feature type="compositionally biased region" description="Acidic residues" evidence="1">
    <location>
        <begin position="334"/>
        <end position="346"/>
    </location>
</feature>
<feature type="compositionally biased region" description="Polar residues" evidence="1">
    <location>
        <begin position="199"/>
        <end position="213"/>
    </location>
</feature>
<reference evidence="2" key="1">
    <citation type="submission" date="2007-07" db="EMBL/GenBank/DDBJ databases">
        <title>PCAP assembly of the Caenorhabditis remanei genome.</title>
        <authorList>
            <consortium name="The Caenorhabditis remanei Sequencing Consortium"/>
            <person name="Wilson R.K."/>
        </authorList>
    </citation>
    <scope>NUCLEOTIDE SEQUENCE [LARGE SCALE GENOMIC DNA]</scope>
    <source>
        <strain evidence="2">PB4641</strain>
    </source>
</reference>
<protein>
    <submittedName>
        <fullName evidence="2">Uncharacterized protein</fullName>
    </submittedName>
</protein>
<evidence type="ECO:0000313" key="3">
    <source>
        <dbReference type="Proteomes" id="UP000008281"/>
    </source>
</evidence>
<dbReference type="Proteomes" id="UP000008281">
    <property type="component" value="Unassembled WGS sequence"/>
</dbReference>
<feature type="compositionally biased region" description="Polar residues" evidence="1">
    <location>
        <begin position="130"/>
        <end position="148"/>
    </location>
</feature>
<feature type="compositionally biased region" description="Low complexity" evidence="1">
    <location>
        <begin position="20"/>
        <end position="30"/>
    </location>
</feature>
<organism evidence="3">
    <name type="scientific">Caenorhabditis remanei</name>
    <name type="common">Caenorhabditis vulgaris</name>
    <dbReference type="NCBI Taxonomy" id="31234"/>
    <lineage>
        <taxon>Eukaryota</taxon>
        <taxon>Metazoa</taxon>
        <taxon>Ecdysozoa</taxon>
        <taxon>Nematoda</taxon>
        <taxon>Chromadorea</taxon>
        <taxon>Rhabditida</taxon>
        <taxon>Rhabditina</taxon>
        <taxon>Rhabditomorpha</taxon>
        <taxon>Rhabditoidea</taxon>
        <taxon>Rhabditidae</taxon>
        <taxon>Peloderinae</taxon>
        <taxon>Caenorhabditis</taxon>
    </lineage>
</organism>
<evidence type="ECO:0000256" key="1">
    <source>
        <dbReference type="SAM" id="MobiDB-lite"/>
    </source>
</evidence>
<feature type="compositionally biased region" description="Basic residues" evidence="1">
    <location>
        <begin position="274"/>
        <end position="288"/>
    </location>
</feature>
<dbReference type="HOGENOM" id="CLU_757027_0_0_1"/>
<feature type="compositionally biased region" description="Polar residues" evidence="1">
    <location>
        <begin position="222"/>
        <end position="250"/>
    </location>
</feature>
<feature type="compositionally biased region" description="Polar residues" evidence="1">
    <location>
        <begin position="1"/>
        <end position="12"/>
    </location>
</feature>
<proteinExistence type="predicted"/>
<evidence type="ECO:0000313" key="2">
    <source>
        <dbReference type="EMBL" id="EFO91675.1"/>
    </source>
</evidence>
<name>E3NT70_CAERE</name>
<dbReference type="AlphaFoldDB" id="E3NT70"/>
<gene>
    <name evidence="2" type="ORF">CRE_31623</name>
</gene>
<keyword evidence="3" id="KW-1185">Reference proteome</keyword>
<feature type="compositionally biased region" description="Basic and acidic residues" evidence="1">
    <location>
        <begin position="31"/>
        <end position="56"/>
    </location>
</feature>
<dbReference type="InParanoid" id="E3NT70"/>